<dbReference type="Pfam" id="PF01930">
    <property type="entry name" value="Cas_Cas4"/>
    <property type="match status" value="1"/>
</dbReference>
<dbReference type="InterPro" id="IPR051827">
    <property type="entry name" value="Cas4_exonuclease"/>
</dbReference>
<evidence type="ECO:0000256" key="4">
    <source>
        <dbReference type="ARBA" id="ARBA00020049"/>
    </source>
</evidence>
<name>A0A4R4AGX7_MARGR</name>
<protein>
    <recommendedName>
        <fullName evidence="4 13">CRISPR-associated exonuclease Cas4</fullName>
        <ecNumber evidence="3 13">3.1.12.1</ecNumber>
    </recommendedName>
</protein>
<dbReference type="EC" id="3.1.12.1" evidence="3 13"/>
<evidence type="ECO:0000259" key="14">
    <source>
        <dbReference type="Pfam" id="PF01930"/>
    </source>
</evidence>
<keyword evidence="5 13" id="KW-0540">Nuclease</keyword>
<evidence type="ECO:0000256" key="6">
    <source>
        <dbReference type="ARBA" id="ARBA00022723"/>
    </source>
</evidence>
<dbReference type="NCBIfam" id="TIGR00372">
    <property type="entry name" value="cas4"/>
    <property type="match status" value="1"/>
</dbReference>
<sequence>MSEWSDDTETTPMVTPSEVLEHVYCPRFTWFMNVQHIAQHEDQRYKVLRGREVHRRRSVENRDYLRRRIGATRRETEVYLASPRLRLRGIVDEVLWLADGTMAPLDYKYTPRREQVFKTHETQILLYAMLITETYGLPVERGFVAYIRDGSHLIEVPVSTVRITQTRHLIDEIFDIIETGRLPARTRSPLRCEDCCYKNICA</sequence>
<dbReference type="RefSeq" id="WP_132228860.1">
    <property type="nucleotide sequence ID" value="NZ_NRRH01000007.1"/>
</dbReference>
<comment type="function">
    <text evidence="13">CRISPR (clustered regularly interspaced short palindromic repeat) is an adaptive immune system that provides protection against mobile genetic elements (viruses, transposable elements and conjugative plasmids). CRISPR clusters contain sequences complementary to antecedent mobile elements and target invading nucleic acids. CRISPR clusters are transcribed and processed into CRISPR RNA (crRNA).</text>
</comment>
<dbReference type="InterPro" id="IPR022765">
    <property type="entry name" value="Dna2/Cas4_DUF83"/>
</dbReference>
<evidence type="ECO:0000256" key="9">
    <source>
        <dbReference type="ARBA" id="ARBA00023004"/>
    </source>
</evidence>
<evidence type="ECO:0000256" key="13">
    <source>
        <dbReference type="RuleBase" id="RU365022"/>
    </source>
</evidence>
<comment type="caution">
    <text evidence="15">The sequence shown here is derived from an EMBL/GenBank/DDBJ whole genome shotgun (WGS) entry which is preliminary data.</text>
</comment>
<evidence type="ECO:0000256" key="10">
    <source>
        <dbReference type="ARBA" id="ARBA00023014"/>
    </source>
</evidence>
<dbReference type="AlphaFoldDB" id="A0A4R4AGX7"/>
<dbReference type="GO" id="GO:0051536">
    <property type="term" value="F:iron-sulfur cluster binding"/>
    <property type="evidence" value="ECO:0007669"/>
    <property type="project" value="UniProtKB-KW"/>
</dbReference>
<comment type="similarity">
    <text evidence="2 13">Belongs to the CRISPR-associated exonuclease Cas4 family.</text>
</comment>
<keyword evidence="12 13" id="KW-0464">Manganese</keyword>
<feature type="domain" description="DUF83" evidence="14">
    <location>
        <begin position="18"/>
        <end position="201"/>
    </location>
</feature>
<keyword evidence="10 13" id="KW-0411">Iron-sulfur</keyword>
<dbReference type="GO" id="GO:0004527">
    <property type="term" value="F:exonuclease activity"/>
    <property type="evidence" value="ECO:0007669"/>
    <property type="project" value="UniProtKB-KW"/>
</dbReference>
<dbReference type="InterPro" id="IPR013343">
    <property type="entry name" value="CRISPR-assoc_prot_Cas4"/>
</dbReference>
<evidence type="ECO:0000256" key="7">
    <source>
        <dbReference type="ARBA" id="ARBA00022801"/>
    </source>
</evidence>
<gene>
    <name evidence="15" type="ORF">EDC29_102423</name>
</gene>
<dbReference type="Gene3D" id="3.90.320.10">
    <property type="match status" value="1"/>
</dbReference>
<dbReference type="PANTHER" id="PTHR36531:SF6">
    <property type="entry name" value="DNA REPLICATION ATP-DEPENDENT HELICASE_NUCLEASE DNA2"/>
    <property type="match status" value="1"/>
</dbReference>
<dbReference type="GO" id="GO:0046872">
    <property type="term" value="F:metal ion binding"/>
    <property type="evidence" value="ECO:0007669"/>
    <property type="project" value="UniProtKB-KW"/>
</dbReference>
<proteinExistence type="inferred from homology"/>
<keyword evidence="7 13" id="KW-0378">Hydrolase</keyword>
<keyword evidence="8 13" id="KW-0269">Exonuclease</keyword>
<dbReference type="InterPro" id="IPR011604">
    <property type="entry name" value="PDDEXK-like_dom_sf"/>
</dbReference>
<comment type="cofactor">
    <cofactor evidence="1">
        <name>[4Fe-4S] cluster</name>
        <dbReference type="ChEBI" id="CHEBI:49883"/>
    </cofactor>
</comment>
<keyword evidence="11 13" id="KW-0051">Antiviral defense</keyword>
<evidence type="ECO:0000313" key="16">
    <source>
        <dbReference type="Proteomes" id="UP000295247"/>
    </source>
</evidence>
<evidence type="ECO:0000256" key="1">
    <source>
        <dbReference type="ARBA" id="ARBA00001966"/>
    </source>
</evidence>
<dbReference type="PANTHER" id="PTHR36531">
    <property type="entry name" value="CRISPR-ASSOCIATED EXONUCLEASE CAS4"/>
    <property type="match status" value="1"/>
</dbReference>
<comment type="cofactor">
    <cofactor evidence="13">
        <name>iron-sulfur cluster</name>
        <dbReference type="ChEBI" id="CHEBI:30408"/>
    </cofactor>
</comment>
<reference evidence="15 16" key="1">
    <citation type="submission" date="2019-03" db="EMBL/GenBank/DDBJ databases">
        <title>Genomic Encyclopedia of Type Strains, Phase IV (KMG-IV): sequencing the most valuable type-strain genomes for metagenomic binning, comparative biology and taxonomic classification.</title>
        <authorList>
            <person name="Goeker M."/>
        </authorList>
    </citation>
    <scope>NUCLEOTIDE SEQUENCE [LARGE SCALE GENOMIC DNA]</scope>
    <source>
        <strain evidence="15 16">DSM 203</strain>
    </source>
</reference>
<evidence type="ECO:0000256" key="3">
    <source>
        <dbReference type="ARBA" id="ARBA00012768"/>
    </source>
</evidence>
<keyword evidence="6 13" id="KW-0479">Metal-binding</keyword>
<evidence type="ECO:0000256" key="8">
    <source>
        <dbReference type="ARBA" id="ARBA00022839"/>
    </source>
</evidence>
<organism evidence="15 16">
    <name type="scientific">Marichromatium gracile</name>
    <name type="common">Chromatium gracile</name>
    <dbReference type="NCBI Taxonomy" id="1048"/>
    <lineage>
        <taxon>Bacteria</taxon>
        <taxon>Pseudomonadati</taxon>
        <taxon>Pseudomonadota</taxon>
        <taxon>Gammaproteobacteria</taxon>
        <taxon>Chromatiales</taxon>
        <taxon>Chromatiaceae</taxon>
        <taxon>Marichromatium</taxon>
    </lineage>
</organism>
<comment type="cofactor">
    <cofactor evidence="13">
        <name>Mg(2+)</name>
        <dbReference type="ChEBI" id="CHEBI:18420"/>
    </cofactor>
    <cofactor evidence="13">
        <name>Mn(2+)</name>
        <dbReference type="ChEBI" id="CHEBI:29035"/>
    </cofactor>
    <text evidence="13">Mg(2+) or Mn(2+) required for ssDNA cleavage activity.</text>
</comment>
<evidence type="ECO:0000256" key="2">
    <source>
        <dbReference type="ARBA" id="ARBA00009189"/>
    </source>
</evidence>
<dbReference type="EMBL" id="SMDC01000002">
    <property type="protein sequence ID" value="TCW38527.1"/>
    <property type="molecule type" value="Genomic_DNA"/>
</dbReference>
<evidence type="ECO:0000256" key="12">
    <source>
        <dbReference type="ARBA" id="ARBA00023211"/>
    </source>
</evidence>
<dbReference type="Proteomes" id="UP000295247">
    <property type="component" value="Unassembled WGS sequence"/>
</dbReference>
<evidence type="ECO:0000313" key="15">
    <source>
        <dbReference type="EMBL" id="TCW38527.1"/>
    </source>
</evidence>
<accession>A0A4R4AGX7</accession>
<keyword evidence="9 13" id="KW-0408">Iron</keyword>
<dbReference type="GO" id="GO:0051607">
    <property type="term" value="P:defense response to virus"/>
    <property type="evidence" value="ECO:0007669"/>
    <property type="project" value="UniProtKB-KW"/>
</dbReference>
<evidence type="ECO:0000256" key="5">
    <source>
        <dbReference type="ARBA" id="ARBA00022722"/>
    </source>
</evidence>
<evidence type="ECO:0000256" key="11">
    <source>
        <dbReference type="ARBA" id="ARBA00023118"/>
    </source>
</evidence>